<proteinExistence type="inferred from homology"/>
<dbReference type="Pfam" id="PF26557">
    <property type="entry name" value="Cullin_AB"/>
    <property type="match status" value="1"/>
</dbReference>
<dbReference type="InterPro" id="IPR016159">
    <property type="entry name" value="Cullin_repeat-like_dom_sf"/>
</dbReference>
<dbReference type="Gene3D" id="1.10.10.10">
    <property type="entry name" value="Winged helix-like DNA-binding domain superfamily/Winged helix DNA-binding domain"/>
    <property type="match status" value="1"/>
</dbReference>
<dbReference type="InterPro" id="IPR019559">
    <property type="entry name" value="Cullin_neddylation_domain"/>
</dbReference>
<dbReference type="GO" id="GO:0043161">
    <property type="term" value="P:proteasome-mediated ubiquitin-dependent protein catabolic process"/>
    <property type="evidence" value="ECO:0007669"/>
    <property type="project" value="UniProtKB-ARBA"/>
</dbReference>
<dbReference type="GO" id="GO:0031464">
    <property type="term" value="C:Cul4A-RING E3 ubiquitin ligase complex"/>
    <property type="evidence" value="ECO:0007669"/>
    <property type="project" value="UniProtKB-ARBA"/>
</dbReference>
<evidence type="ECO:0000256" key="12">
    <source>
        <dbReference type="PROSITE-ProRule" id="PRU00330"/>
    </source>
</evidence>
<feature type="domain" description="Cullin family profile" evidence="15">
    <location>
        <begin position="611"/>
        <end position="839"/>
    </location>
</feature>
<dbReference type="SMART" id="SM00884">
    <property type="entry name" value="Cullin_Nedd8"/>
    <property type="match status" value="1"/>
</dbReference>
<dbReference type="FunFam" id="1.10.10.10:FF:000050">
    <property type="entry name" value="Cullin 4B"/>
    <property type="match status" value="1"/>
</dbReference>
<dbReference type="FunFam" id="1.20.1310.10:FF:000010">
    <property type="entry name" value="Cullin 4B"/>
    <property type="match status" value="1"/>
</dbReference>
<dbReference type="SUPFAM" id="SSF74788">
    <property type="entry name" value="Cullin repeat-like"/>
    <property type="match status" value="5"/>
</dbReference>
<evidence type="ECO:0000256" key="1">
    <source>
        <dbReference type="ARBA" id="ARBA00004906"/>
    </source>
</evidence>
<dbReference type="PANTHER" id="PTHR11932">
    <property type="entry name" value="CULLIN"/>
    <property type="match status" value="1"/>
</dbReference>
<keyword evidence="7" id="KW-0833">Ubl conjugation pathway</keyword>
<feature type="region of interest" description="Disordered" evidence="14">
    <location>
        <begin position="1"/>
        <end position="70"/>
    </location>
</feature>
<keyword evidence="9" id="KW-0090">Biological rhythms</keyword>
<dbReference type="Proteomes" id="UP001231518">
    <property type="component" value="Chromosome 2"/>
</dbReference>
<keyword evidence="5" id="KW-0945">Host-virus interaction</keyword>
<feature type="compositionally biased region" description="Polar residues" evidence="14">
    <location>
        <begin position="49"/>
        <end position="69"/>
    </location>
</feature>
<protein>
    <recommendedName>
        <fullName evidence="11">Cullin-4A</fullName>
    </recommendedName>
</protein>
<organism evidence="16 17">
    <name type="scientific">Mythimna separata</name>
    <name type="common">Oriental armyworm</name>
    <name type="synonym">Pseudaletia separata</name>
    <dbReference type="NCBI Taxonomy" id="271217"/>
    <lineage>
        <taxon>Eukaryota</taxon>
        <taxon>Metazoa</taxon>
        <taxon>Ecdysozoa</taxon>
        <taxon>Arthropoda</taxon>
        <taxon>Hexapoda</taxon>
        <taxon>Insecta</taxon>
        <taxon>Pterygota</taxon>
        <taxon>Neoptera</taxon>
        <taxon>Endopterygota</taxon>
        <taxon>Lepidoptera</taxon>
        <taxon>Glossata</taxon>
        <taxon>Ditrysia</taxon>
        <taxon>Noctuoidea</taxon>
        <taxon>Noctuidae</taxon>
        <taxon>Noctuinae</taxon>
        <taxon>Hadenini</taxon>
        <taxon>Mythimna</taxon>
    </lineage>
</organism>
<dbReference type="FunFam" id="1.20.1310.10:FF:000008">
    <property type="entry name" value="Cullin 4B"/>
    <property type="match status" value="1"/>
</dbReference>
<evidence type="ECO:0000313" key="17">
    <source>
        <dbReference type="Proteomes" id="UP001231518"/>
    </source>
</evidence>
<dbReference type="SUPFAM" id="SSF46785">
    <property type="entry name" value="Winged helix' DNA-binding domain"/>
    <property type="match status" value="1"/>
</dbReference>
<dbReference type="InterPro" id="IPR045093">
    <property type="entry name" value="Cullin"/>
</dbReference>
<keyword evidence="10" id="KW-0234">DNA repair</keyword>
<dbReference type="GO" id="GO:0034644">
    <property type="term" value="P:cellular response to UV"/>
    <property type="evidence" value="ECO:0007669"/>
    <property type="project" value="UniProtKB-ARBA"/>
</dbReference>
<evidence type="ECO:0000256" key="3">
    <source>
        <dbReference type="ARBA" id="ARBA00022499"/>
    </source>
</evidence>
<dbReference type="FunFam" id="1.20.1310.10:FF:000004">
    <property type="entry name" value="Cullin 4B"/>
    <property type="match status" value="1"/>
</dbReference>
<dbReference type="Gene3D" id="1.20.1310.10">
    <property type="entry name" value="Cullin Repeats"/>
    <property type="match status" value="8"/>
</dbReference>
<evidence type="ECO:0000256" key="8">
    <source>
        <dbReference type="ARBA" id="ARBA00022843"/>
    </source>
</evidence>
<sequence length="966" mass="112730">MSGIAKTPVLAEEGGNNQSRKRSLHSSSEQCNNKRTKSDEMSANEKKSNFSMLTPNSNGTVKLTSTSMNKPGATTKKLVIKNFKSKPNLPENYQETTWSKLREAVIAIQTSKAIAYSLEELYQAVENMCSHKMASQLYVNLTNLVEAHVKANIEQFLSESMDRQVFLKRMDDCWRAHCRQMIMIRSIFLYLDRTYVLQNPSIHSIWEMGLDLFRHHIAMNTLVQTRTVDGLLTLIERERGGDAVDISLLKSLLRMLSDLQIYQDAFEHKFLQATERMYAAEGQRLMRELAVPQYLAHVEKRLKEENERLLHYLDPSTKWQLIHTIERQLLSEHLTGILGKGLEALMDGPRLADLTTLYALFSRVKDGLSELCNHFNAYIKKKGRTIVIEPERDKTMVGELLEFKEQLDHVVNACFQRNDKFLYSMREAFEYFINQRQNKPAELIEFKEQLDHVVNACFQRNDKFLYSMREAFEYFINQRQNKPAELIEFKEQLDHVVNACFQRNDKFLYSMREAFEYFINQRQNKPAELIEFKEQLDHVVNACFQRNDKFLYSMREAFEYFINQRQNKPAELIEFKEQLDHVVNACFQRNDKFLYSMREAFEYFINQRQNKPAELIAKFVDVKLRAGNKEATEEELERLLDKIMVLFRFIHGKDVFEAFYKKDLAKRLLVGKSASVDAEKSMLSKLKQECGGGFTCKLEGMFKDMELSKDINITYKQHLAASQEGGGLELSVYILTQGFWPSYPPVDVRLPAELTRHQDHFTKFYLAKHSGRKLQWQATLGHCVLRAHFTQGNKELQVSLFQALCLLLFNDGDNLSFEDIKTATNIEEGELRRTLQSLACGKARVLSKSPRGREVDDADSFAFNADFTNKLFRIKINQIQMKETSEEQKATEERVFQDRQYQIDAAIVRVMKMRKALSHNLLISELYNQLKFPVKPADLKKRIESLIDRDYMERDKDNPNQYNYVA</sequence>
<dbReference type="Gene3D" id="3.30.230.130">
    <property type="entry name" value="Cullin, Chain C, Domain 2"/>
    <property type="match status" value="1"/>
</dbReference>
<dbReference type="GO" id="GO:0032502">
    <property type="term" value="P:developmental process"/>
    <property type="evidence" value="ECO:0007669"/>
    <property type="project" value="UniProtKB-ARBA"/>
</dbReference>
<dbReference type="GO" id="GO:0048511">
    <property type="term" value="P:rhythmic process"/>
    <property type="evidence" value="ECO:0007669"/>
    <property type="project" value="UniProtKB-KW"/>
</dbReference>
<keyword evidence="17" id="KW-1185">Reference proteome</keyword>
<evidence type="ECO:0000256" key="9">
    <source>
        <dbReference type="ARBA" id="ARBA00023108"/>
    </source>
</evidence>
<reference evidence="16" key="1">
    <citation type="submission" date="2023-03" db="EMBL/GenBank/DDBJ databases">
        <title>Chromosome-level genomes of two armyworms, Mythimna separata and Mythimna loreyi, provide insights into the biosynthesis and reception of sex pheromones.</title>
        <authorList>
            <person name="Zhao H."/>
        </authorList>
    </citation>
    <scope>NUCLEOTIDE SEQUENCE</scope>
    <source>
        <strain evidence="16">BeijingLab</strain>
        <tissue evidence="16">Pupa</tissue>
    </source>
</reference>
<evidence type="ECO:0000256" key="11">
    <source>
        <dbReference type="ARBA" id="ARBA00068304"/>
    </source>
</evidence>
<evidence type="ECO:0000313" key="16">
    <source>
        <dbReference type="EMBL" id="KAJ8735845.1"/>
    </source>
</evidence>
<accession>A0AAD7Z2B9</accession>
<gene>
    <name evidence="16" type="ORF">PYW07_007465</name>
</gene>
<dbReference type="FunFam" id="1.20.1310.10:FF:000003">
    <property type="entry name" value="Cullin 4A"/>
    <property type="match status" value="1"/>
</dbReference>
<keyword evidence="6" id="KW-0227">DNA damage</keyword>
<dbReference type="InterPro" id="IPR016158">
    <property type="entry name" value="Cullin_homology"/>
</dbReference>
<dbReference type="EMBL" id="JARGEI010000002">
    <property type="protein sequence ID" value="KAJ8735845.1"/>
    <property type="molecule type" value="Genomic_DNA"/>
</dbReference>
<dbReference type="InterPro" id="IPR001373">
    <property type="entry name" value="Cullin_N"/>
</dbReference>
<dbReference type="FunFam" id="3.30.230.130:FF:000001">
    <property type="entry name" value="Cullin 4A"/>
    <property type="match status" value="1"/>
</dbReference>
<comment type="similarity">
    <text evidence="2 12 13">Belongs to the cullin family.</text>
</comment>
<keyword evidence="3" id="KW-1017">Isopeptide bond</keyword>
<dbReference type="GO" id="GO:0006281">
    <property type="term" value="P:DNA repair"/>
    <property type="evidence" value="ECO:0007669"/>
    <property type="project" value="UniProtKB-KW"/>
</dbReference>
<keyword evidence="4" id="KW-0597">Phosphoprotein</keyword>
<evidence type="ECO:0000256" key="14">
    <source>
        <dbReference type="SAM" id="MobiDB-lite"/>
    </source>
</evidence>
<dbReference type="Pfam" id="PF00888">
    <property type="entry name" value="Cullin"/>
    <property type="match status" value="3"/>
</dbReference>
<dbReference type="InterPro" id="IPR016157">
    <property type="entry name" value="Cullin_CS"/>
</dbReference>
<dbReference type="AlphaFoldDB" id="A0AAD7Z2B9"/>
<dbReference type="GO" id="GO:0042254">
    <property type="term" value="P:ribosome biogenesis"/>
    <property type="evidence" value="ECO:0007669"/>
    <property type="project" value="UniProtKB-ARBA"/>
</dbReference>
<evidence type="ECO:0000256" key="5">
    <source>
        <dbReference type="ARBA" id="ARBA00022581"/>
    </source>
</evidence>
<name>A0AAD7Z2B9_MYTSE</name>
<evidence type="ECO:0000256" key="4">
    <source>
        <dbReference type="ARBA" id="ARBA00022553"/>
    </source>
</evidence>
<dbReference type="InterPro" id="IPR036317">
    <property type="entry name" value="Cullin_homology_sf"/>
</dbReference>
<evidence type="ECO:0000256" key="13">
    <source>
        <dbReference type="RuleBase" id="RU003829"/>
    </source>
</evidence>
<dbReference type="SUPFAM" id="SSF75632">
    <property type="entry name" value="Cullin homology domain"/>
    <property type="match status" value="1"/>
</dbReference>
<dbReference type="GO" id="GO:0031625">
    <property type="term" value="F:ubiquitin protein ligase binding"/>
    <property type="evidence" value="ECO:0007669"/>
    <property type="project" value="InterPro"/>
</dbReference>
<dbReference type="PROSITE" id="PS01256">
    <property type="entry name" value="CULLIN_1"/>
    <property type="match status" value="1"/>
</dbReference>
<evidence type="ECO:0000259" key="15">
    <source>
        <dbReference type="PROSITE" id="PS50069"/>
    </source>
</evidence>
<dbReference type="InterPro" id="IPR036388">
    <property type="entry name" value="WH-like_DNA-bd_sf"/>
</dbReference>
<keyword evidence="8" id="KW-0832">Ubl conjugation</keyword>
<dbReference type="SMART" id="SM00182">
    <property type="entry name" value="CULLIN"/>
    <property type="match status" value="1"/>
</dbReference>
<evidence type="ECO:0000256" key="6">
    <source>
        <dbReference type="ARBA" id="ARBA00022763"/>
    </source>
</evidence>
<dbReference type="PROSITE" id="PS50069">
    <property type="entry name" value="CULLIN_2"/>
    <property type="match status" value="1"/>
</dbReference>
<feature type="compositionally biased region" description="Basic and acidic residues" evidence="14">
    <location>
        <begin position="36"/>
        <end position="48"/>
    </location>
</feature>
<evidence type="ECO:0000256" key="10">
    <source>
        <dbReference type="ARBA" id="ARBA00023204"/>
    </source>
</evidence>
<dbReference type="GO" id="GO:0051246">
    <property type="term" value="P:regulation of protein metabolic process"/>
    <property type="evidence" value="ECO:0007669"/>
    <property type="project" value="UniProtKB-ARBA"/>
</dbReference>
<comment type="caution">
    <text evidence="16">The sequence shown here is derived from an EMBL/GenBank/DDBJ whole genome shotgun (WGS) entry which is preliminary data.</text>
</comment>
<evidence type="ECO:0000256" key="7">
    <source>
        <dbReference type="ARBA" id="ARBA00022786"/>
    </source>
</evidence>
<comment type="pathway">
    <text evidence="1">Protein modification; protein ubiquitination.</text>
</comment>
<dbReference type="InterPro" id="IPR059120">
    <property type="entry name" value="Cullin-like_AB"/>
</dbReference>
<dbReference type="InterPro" id="IPR036390">
    <property type="entry name" value="WH_DNA-bd_sf"/>
</dbReference>
<evidence type="ECO:0000256" key="2">
    <source>
        <dbReference type="ARBA" id="ARBA00006019"/>
    </source>
</evidence>
<dbReference type="Pfam" id="PF10557">
    <property type="entry name" value="Cullin_Nedd8"/>
    <property type="match status" value="1"/>
</dbReference>